<dbReference type="Pfam" id="PF17388">
    <property type="entry name" value="GP24_25"/>
    <property type="match status" value="1"/>
</dbReference>
<keyword evidence="2" id="KW-1185">Reference proteome</keyword>
<dbReference type="OrthoDB" id="3695419at2"/>
<reference evidence="1 2" key="1">
    <citation type="submission" date="2019-03" db="EMBL/GenBank/DDBJ databases">
        <title>Genomic Encyclopedia of Type Strains, Phase IV (KMG-IV): sequencing the most valuable type-strain genomes for metagenomic binning, comparative biology and taxonomic classification.</title>
        <authorList>
            <person name="Goeker M."/>
        </authorList>
    </citation>
    <scope>NUCLEOTIDE SEQUENCE [LARGE SCALE GENOMIC DNA]</scope>
    <source>
        <strain evidence="1 2">DSM 45934</strain>
    </source>
</reference>
<protein>
    <recommendedName>
        <fullName evidence="3">Tail assembly chaperone</fullName>
    </recommendedName>
</protein>
<dbReference type="Proteomes" id="UP000295680">
    <property type="component" value="Unassembled WGS sequence"/>
</dbReference>
<sequence length="124" mass="13660">MKSNLYSLADLRTDLDREFAPLELDLGSGRVVLRNLMRINDNDRTCVLQALQQLEDIDTDENETNLNDVTLLAESVEFILRTVTADGRGDALITALGGDMLLGMKIIEKWSEATQAPEAPVSPA</sequence>
<dbReference type="EMBL" id="SLWS01000006">
    <property type="protein sequence ID" value="TCO56910.1"/>
    <property type="molecule type" value="Genomic_DNA"/>
</dbReference>
<evidence type="ECO:0000313" key="1">
    <source>
        <dbReference type="EMBL" id="TCO56910.1"/>
    </source>
</evidence>
<evidence type="ECO:0008006" key="3">
    <source>
        <dbReference type="Google" id="ProtNLM"/>
    </source>
</evidence>
<organism evidence="1 2">
    <name type="scientific">Actinocrispum wychmicini</name>
    <dbReference type="NCBI Taxonomy" id="1213861"/>
    <lineage>
        <taxon>Bacteria</taxon>
        <taxon>Bacillati</taxon>
        <taxon>Actinomycetota</taxon>
        <taxon>Actinomycetes</taxon>
        <taxon>Pseudonocardiales</taxon>
        <taxon>Pseudonocardiaceae</taxon>
        <taxon>Actinocrispum</taxon>
    </lineage>
</organism>
<dbReference type="AlphaFoldDB" id="A0A4V2S6Q0"/>
<dbReference type="RefSeq" id="WP_132120548.1">
    <property type="nucleotide sequence ID" value="NZ_SLWS01000006.1"/>
</dbReference>
<name>A0A4V2S6Q0_9PSEU</name>
<dbReference type="InterPro" id="IPR020132">
    <property type="entry name" value="Gp24/Gp25"/>
</dbReference>
<evidence type="ECO:0000313" key="2">
    <source>
        <dbReference type="Proteomes" id="UP000295680"/>
    </source>
</evidence>
<accession>A0A4V2S6Q0</accession>
<proteinExistence type="predicted"/>
<gene>
    <name evidence="1" type="ORF">EV192_106385</name>
</gene>
<comment type="caution">
    <text evidence="1">The sequence shown here is derived from an EMBL/GenBank/DDBJ whole genome shotgun (WGS) entry which is preliminary data.</text>
</comment>